<comment type="caution">
    <text evidence="4">The sequence shown here is derived from an EMBL/GenBank/DDBJ whole genome shotgun (WGS) entry which is preliminary data.</text>
</comment>
<keyword evidence="5" id="KW-1185">Reference proteome</keyword>
<keyword evidence="2" id="KW-0169">Cobalamin biosynthesis</keyword>
<sequence length="274" mass="29390">MPSSPMPTMDSQRAAVQLAASDMRVLILGGTTEASALAKLLAGDSRFEATLSFAGRTAAPQSQPIATRVGGFGGADGLAQYIKEQAIEAVIDATHPYAPRISTNAVVACKRAGVALATLVRPAWKPEAGDKWQTAPTAVAAALAIGKEPRRVFLALGRQELHSFAAIAQHHYVARLIDQPVGARPHKLVLLQQRGPFDFDAELRLLKQHKIDVIVSRNSGGSATYAKIEAARMLRLPVIMITRPVKPTGYIVRTAEEAMAWLTHDRPNPSLRGV</sequence>
<evidence type="ECO:0000256" key="1">
    <source>
        <dbReference type="ARBA" id="ARBA00004953"/>
    </source>
</evidence>
<dbReference type="Proteomes" id="UP000321058">
    <property type="component" value="Unassembled WGS sequence"/>
</dbReference>
<dbReference type="InterPro" id="IPR003723">
    <property type="entry name" value="Precorrin-6x_reduct"/>
</dbReference>
<evidence type="ECO:0000256" key="2">
    <source>
        <dbReference type="ARBA" id="ARBA00022573"/>
    </source>
</evidence>
<dbReference type="NCBIfam" id="NF005968">
    <property type="entry name" value="PRK08057.1-2"/>
    <property type="match status" value="1"/>
</dbReference>
<dbReference type="EMBL" id="BKAJ01000031">
    <property type="protein sequence ID" value="GEP54484.1"/>
    <property type="molecule type" value="Genomic_DNA"/>
</dbReference>
<name>A0A512N671_9HYPH</name>
<comment type="pathway">
    <text evidence="1">Cofactor biosynthesis; adenosylcobalamin biosynthesis.</text>
</comment>
<dbReference type="UniPathway" id="UPA00148"/>
<evidence type="ECO:0000313" key="5">
    <source>
        <dbReference type="Proteomes" id="UP000321058"/>
    </source>
</evidence>
<accession>A0A512N671</accession>
<reference evidence="4 5" key="1">
    <citation type="submission" date="2019-07" db="EMBL/GenBank/DDBJ databases">
        <title>Whole genome shotgun sequence of Reyranella soli NBRC 108950.</title>
        <authorList>
            <person name="Hosoyama A."/>
            <person name="Uohara A."/>
            <person name="Ohji S."/>
            <person name="Ichikawa N."/>
        </authorList>
    </citation>
    <scope>NUCLEOTIDE SEQUENCE [LARGE SCALE GENOMIC DNA]</scope>
    <source>
        <strain evidence="4 5">NBRC 108950</strain>
    </source>
</reference>
<organism evidence="4 5">
    <name type="scientific">Reyranella soli</name>
    <dbReference type="NCBI Taxonomy" id="1230389"/>
    <lineage>
        <taxon>Bacteria</taxon>
        <taxon>Pseudomonadati</taxon>
        <taxon>Pseudomonadota</taxon>
        <taxon>Alphaproteobacteria</taxon>
        <taxon>Hyphomicrobiales</taxon>
        <taxon>Reyranellaceae</taxon>
        <taxon>Reyranella</taxon>
    </lineage>
</organism>
<dbReference type="PANTHER" id="PTHR36925:SF1">
    <property type="entry name" value="COBALT-PRECORRIN-6A REDUCTASE"/>
    <property type="match status" value="1"/>
</dbReference>
<dbReference type="PROSITE" id="PS51014">
    <property type="entry name" value="COBK_CBIJ"/>
    <property type="match status" value="1"/>
</dbReference>
<dbReference type="Pfam" id="PF02571">
    <property type="entry name" value="CbiJ"/>
    <property type="match status" value="1"/>
</dbReference>
<gene>
    <name evidence="4" type="primary">cobK</name>
    <name evidence="4" type="ORF">RSO01_16500</name>
</gene>
<evidence type="ECO:0000313" key="4">
    <source>
        <dbReference type="EMBL" id="GEP54484.1"/>
    </source>
</evidence>
<dbReference type="GO" id="GO:0016994">
    <property type="term" value="F:precorrin-6A reductase activity"/>
    <property type="evidence" value="ECO:0007669"/>
    <property type="project" value="InterPro"/>
</dbReference>
<dbReference type="PANTHER" id="PTHR36925">
    <property type="entry name" value="COBALT-PRECORRIN-6A REDUCTASE"/>
    <property type="match status" value="1"/>
</dbReference>
<dbReference type="GO" id="GO:0009236">
    <property type="term" value="P:cobalamin biosynthetic process"/>
    <property type="evidence" value="ECO:0007669"/>
    <property type="project" value="UniProtKB-UniPathway"/>
</dbReference>
<protein>
    <submittedName>
        <fullName evidence="4">Precorrin-6A reductase</fullName>
    </submittedName>
</protein>
<keyword evidence="3" id="KW-0560">Oxidoreductase</keyword>
<proteinExistence type="predicted"/>
<dbReference type="AlphaFoldDB" id="A0A512N671"/>
<evidence type="ECO:0000256" key="3">
    <source>
        <dbReference type="ARBA" id="ARBA00023002"/>
    </source>
</evidence>